<dbReference type="PANTHER" id="PTHR11592:SF78">
    <property type="entry name" value="GLUTATHIONE PEROXIDASE"/>
    <property type="match status" value="1"/>
</dbReference>
<dbReference type="GO" id="GO:0004601">
    <property type="term" value="F:peroxidase activity"/>
    <property type="evidence" value="ECO:0007669"/>
    <property type="project" value="UniProtKB-KW"/>
</dbReference>
<dbReference type="InterPro" id="IPR029759">
    <property type="entry name" value="GPX_AS"/>
</dbReference>
<sequence length="162" mass="18013">MTSVYDFSITSMEGETFGLDRFRGKVLLIVNTASKCGLAPQLKGLEDLHKKYADKGLVVIGLPSNQFRQELDSDEAASEYCQVHYGVTFLMTKRIAVNGDETDPLFNYLKEASGHGRIKWNYTKFLVDRTGQLIHRYAPTTTPQSFEDAVVAALANQAVTEA</sequence>
<name>A0ABW3EGI6_9LACO</name>
<keyword evidence="3 4" id="KW-0560">Oxidoreductase</keyword>
<evidence type="ECO:0000256" key="1">
    <source>
        <dbReference type="ARBA" id="ARBA00006926"/>
    </source>
</evidence>
<dbReference type="Pfam" id="PF00255">
    <property type="entry name" value="GSHPx"/>
    <property type="match status" value="1"/>
</dbReference>
<proteinExistence type="inferred from homology"/>
<protein>
    <recommendedName>
        <fullName evidence="4">Glutathione peroxidase</fullName>
    </recommendedName>
</protein>
<dbReference type="PIRSF" id="PIRSF000303">
    <property type="entry name" value="Glutathion_perox"/>
    <property type="match status" value="1"/>
</dbReference>
<comment type="similarity">
    <text evidence="1 4">Belongs to the glutathione peroxidase family.</text>
</comment>
<dbReference type="PANTHER" id="PTHR11592">
    <property type="entry name" value="GLUTATHIONE PEROXIDASE"/>
    <property type="match status" value="1"/>
</dbReference>
<dbReference type="Gene3D" id="3.40.30.10">
    <property type="entry name" value="Glutaredoxin"/>
    <property type="match status" value="1"/>
</dbReference>
<dbReference type="SUPFAM" id="SSF52833">
    <property type="entry name" value="Thioredoxin-like"/>
    <property type="match status" value="1"/>
</dbReference>
<dbReference type="EMBL" id="JBHTIO010000055">
    <property type="protein sequence ID" value="MFD0898502.1"/>
    <property type="molecule type" value="Genomic_DNA"/>
</dbReference>
<comment type="caution">
    <text evidence="5">The sequence shown here is derived from an EMBL/GenBank/DDBJ whole genome shotgun (WGS) entry which is preliminary data.</text>
</comment>
<keyword evidence="6" id="KW-1185">Reference proteome</keyword>
<keyword evidence="2 4" id="KW-0575">Peroxidase</keyword>
<evidence type="ECO:0000313" key="5">
    <source>
        <dbReference type="EMBL" id="MFD0898502.1"/>
    </source>
</evidence>
<dbReference type="InterPro" id="IPR000889">
    <property type="entry name" value="Glutathione_peroxidase"/>
</dbReference>
<reference evidence="6" key="1">
    <citation type="journal article" date="2019" name="Int. J. Syst. Evol. Microbiol.">
        <title>The Global Catalogue of Microorganisms (GCM) 10K type strain sequencing project: providing services to taxonomists for standard genome sequencing and annotation.</title>
        <authorList>
            <consortium name="The Broad Institute Genomics Platform"/>
            <consortium name="The Broad Institute Genome Sequencing Center for Infectious Disease"/>
            <person name="Wu L."/>
            <person name="Ma J."/>
        </authorList>
    </citation>
    <scope>NUCLEOTIDE SEQUENCE [LARGE SCALE GENOMIC DNA]</scope>
    <source>
        <strain evidence="6">CCM 8925</strain>
    </source>
</reference>
<evidence type="ECO:0000313" key="6">
    <source>
        <dbReference type="Proteomes" id="UP001597104"/>
    </source>
</evidence>
<dbReference type="InterPro" id="IPR036249">
    <property type="entry name" value="Thioredoxin-like_sf"/>
</dbReference>
<gene>
    <name evidence="5" type="ORF">ACFQZ7_12335</name>
</gene>
<evidence type="ECO:0000256" key="4">
    <source>
        <dbReference type="RuleBase" id="RU000499"/>
    </source>
</evidence>
<organism evidence="5 6">
    <name type="scientific">Loigolactobacillus binensis</name>
    <dbReference type="NCBI Taxonomy" id="2559922"/>
    <lineage>
        <taxon>Bacteria</taxon>
        <taxon>Bacillati</taxon>
        <taxon>Bacillota</taxon>
        <taxon>Bacilli</taxon>
        <taxon>Lactobacillales</taxon>
        <taxon>Lactobacillaceae</taxon>
        <taxon>Loigolactobacillus</taxon>
    </lineage>
</organism>
<evidence type="ECO:0000256" key="3">
    <source>
        <dbReference type="ARBA" id="ARBA00023002"/>
    </source>
</evidence>
<dbReference type="PRINTS" id="PR01011">
    <property type="entry name" value="GLUTPROXDASE"/>
</dbReference>
<dbReference type="PROSITE" id="PS00460">
    <property type="entry name" value="GLUTATHIONE_PEROXID_1"/>
    <property type="match status" value="1"/>
</dbReference>
<dbReference type="Proteomes" id="UP001597104">
    <property type="component" value="Unassembled WGS sequence"/>
</dbReference>
<accession>A0ABW3EGI6</accession>
<dbReference type="PROSITE" id="PS51355">
    <property type="entry name" value="GLUTATHIONE_PEROXID_3"/>
    <property type="match status" value="1"/>
</dbReference>
<dbReference type="RefSeq" id="WP_137636821.1">
    <property type="nucleotide sequence ID" value="NZ_BJDN01000003.1"/>
</dbReference>
<dbReference type="CDD" id="cd00340">
    <property type="entry name" value="GSH_Peroxidase"/>
    <property type="match status" value="1"/>
</dbReference>
<evidence type="ECO:0000256" key="2">
    <source>
        <dbReference type="ARBA" id="ARBA00022559"/>
    </source>
</evidence>